<sequence length="41" mass="4968">MGPAERRNYLGDRLNLPVRNWVARKVYESRMYRNTQLVEKS</sequence>
<name>A0A1H6UAX7_9BACT</name>
<dbReference type="Proteomes" id="UP000199403">
    <property type="component" value="Unassembled WGS sequence"/>
</dbReference>
<evidence type="ECO:0000313" key="1">
    <source>
        <dbReference type="EMBL" id="SEI88716.1"/>
    </source>
</evidence>
<keyword evidence="2" id="KW-1185">Reference proteome</keyword>
<dbReference type="EMBL" id="FNZH01000001">
    <property type="protein sequence ID" value="SEI88716.1"/>
    <property type="molecule type" value="Genomic_DNA"/>
</dbReference>
<proteinExistence type="predicted"/>
<reference evidence="2" key="1">
    <citation type="submission" date="2016-10" db="EMBL/GenBank/DDBJ databases">
        <authorList>
            <person name="Varghese N."/>
            <person name="Submissions S."/>
        </authorList>
    </citation>
    <scope>NUCLEOTIDE SEQUENCE [LARGE SCALE GENOMIC DNA]</scope>
    <source>
        <strain evidence="2">IBRC-M 10761</strain>
    </source>
</reference>
<protein>
    <submittedName>
        <fullName evidence="1">Uncharacterized protein</fullName>
    </submittedName>
</protein>
<dbReference type="STRING" id="1416801.SAMN05192553_101703"/>
<gene>
    <name evidence="1" type="ORF">SAMN05192553_101703</name>
</gene>
<accession>A0A1H6UAX7</accession>
<organism evidence="1 2">
    <name type="scientific">Cyclobacterium xiamenense</name>
    <dbReference type="NCBI Taxonomy" id="1297121"/>
    <lineage>
        <taxon>Bacteria</taxon>
        <taxon>Pseudomonadati</taxon>
        <taxon>Bacteroidota</taxon>
        <taxon>Cytophagia</taxon>
        <taxon>Cytophagales</taxon>
        <taxon>Cyclobacteriaceae</taxon>
        <taxon>Cyclobacterium</taxon>
    </lineage>
</organism>
<evidence type="ECO:0000313" key="2">
    <source>
        <dbReference type="Proteomes" id="UP000199403"/>
    </source>
</evidence>
<dbReference type="AlphaFoldDB" id="A0A1H6UAX7"/>